<dbReference type="Pfam" id="PF00754">
    <property type="entry name" value="F5_F8_type_C"/>
    <property type="match status" value="1"/>
</dbReference>
<comment type="caution">
    <text evidence="2">The sequence shown here is derived from an EMBL/GenBank/DDBJ whole genome shotgun (WGS) entry which is preliminary data.</text>
</comment>
<gene>
    <name evidence="2" type="ORF">M9Y10_013918</name>
</gene>
<dbReference type="PANTHER" id="PTHR47457:SF1">
    <property type="entry name" value="BTB DOMAIN-CONTAINING PROTEIN-RELATED"/>
    <property type="match status" value="1"/>
</dbReference>
<dbReference type="InterPro" id="IPR000421">
    <property type="entry name" value="FA58C"/>
</dbReference>
<dbReference type="PANTHER" id="PTHR47457">
    <property type="entry name" value="OS05G0345500 PROTEIN"/>
    <property type="match status" value="1"/>
</dbReference>
<accession>A0ABR2L1C1</accession>
<feature type="domain" description="F5/8 type C" evidence="1">
    <location>
        <begin position="281"/>
        <end position="394"/>
    </location>
</feature>
<dbReference type="InterPro" id="IPR008979">
    <property type="entry name" value="Galactose-bd-like_sf"/>
</dbReference>
<dbReference type="Gene3D" id="2.60.120.260">
    <property type="entry name" value="Galactose-binding domain-like"/>
    <property type="match status" value="1"/>
</dbReference>
<dbReference type="EMBL" id="JAPFFF010000002">
    <property type="protein sequence ID" value="KAK8896030.1"/>
    <property type="molecule type" value="Genomic_DNA"/>
</dbReference>
<name>A0ABR2L1C1_9EUKA</name>
<evidence type="ECO:0000313" key="3">
    <source>
        <dbReference type="Proteomes" id="UP001470230"/>
    </source>
</evidence>
<sequence>MNQTFLLSAAGLSRDVLPSDFTFFVGNHEYYTNKSNASFISENISEILRVDPTFDSYYLPIDDSHYEFNIIMRLMLGQPIKITAPTIKYVLSVFQKLKNSEITNYFINIKNSKLTQENVLASFAARLYYGQSVSNEIIFIASNFSNFLNELKDDFYFDYIEDIISSPHLNLESEDILFDFIIDLGPDFYNLLDYVNIQYLTPQKLNEFFDIYPFRRMTQNIWDSLHQIIKNKNDNFSNNNLIEFKTQEFPLSNNPFNGIFAYFWEKCQGNPHLKGSLTVSSSSSCRNNDYDVINPAFNGYWFSANEPNSWIMFDFQKYSLQLKNYTIKSDGNGANHLQSWVIEGSNDNKNWTLIDRKSTKALCENYVIKTFQCNVKNSSSYRFVRLKQIGENSNYLNYLMISNIEFFGTLELIQ</sequence>
<keyword evidence="3" id="KW-1185">Reference proteome</keyword>
<organism evidence="2 3">
    <name type="scientific">Tritrichomonas musculus</name>
    <dbReference type="NCBI Taxonomy" id="1915356"/>
    <lineage>
        <taxon>Eukaryota</taxon>
        <taxon>Metamonada</taxon>
        <taxon>Parabasalia</taxon>
        <taxon>Tritrichomonadida</taxon>
        <taxon>Tritrichomonadidae</taxon>
        <taxon>Tritrichomonas</taxon>
    </lineage>
</organism>
<dbReference type="SUPFAM" id="SSF49785">
    <property type="entry name" value="Galactose-binding domain-like"/>
    <property type="match status" value="1"/>
</dbReference>
<dbReference type="Proteomes" id="UP001470230">
    <property type="component" value="Unassembled WGS sequence"/>
</dbReference>
<proteinExistence type="predicted"/>
<evidence type="ECO:0000313" key="2">
    <source>
        <dbReference type="EMBL" id="KAK8896030.1"/>
    </source>
</evidence>
<reference evidence="2 3" key="1">
    <citation type="submission" date="2024-04" db="EMBL/GenBank/DDBJ databases">
        <title>Tritrichomonas musculus Genome.</title>
        <authorList>
            <person name="Alves-Ferreira E."/>
            <person name="Grigg M."/>
            <person name="Lorenzi H."/>
            <person name="Galac M."/>
        </authorList>
    </citation>
    <scope>NUCLEOTIDE SEQUENCE [LARGE SCALE GENOMIC DNA]</scope>
    <source>
        <strain evidence="2 3">EAF2021</strain>
    </source>
</reference>
<evidence type="ECO:0000259" key="1">
    <source>
        <dbReference type="Pfam" id="PF00754"/>
    </source>
</evidence>
<protein>
    <recommendedName>
        <fullName evidence="1">F5/8 type C domain-containing protein</fullName>
    </recommendedName>
</protein>